<dbReference type="AlphaFoldDB" id="A0A143YRM3"/>
<organism evidence="3 5">
    <name type="scientific">Trichococcus ilyis</name>
    <dbReference type="NCBI Taxonomy" id="640938"/>
    <lineage>
        <taxon>Bacteria</taxon>
        <taxon>Bacillati</taxon>
        <taxon>Bacillota</taxon>
        <taxon>Bacilli</taxon>
        <taxon>Lactobacillales</taxon>
        <taxon>Carnobacteriaceae</taxon>
        <taxon>Trichococcus</taxon>
    </lineage>
</organism>
<evidence type="ECO:0000259" key="2">
    <source>
        <dbReference type="PROSITE" id="PS50943"/>
    </source>
</evidence>
<dbReference type="EMBL" id="FNYT01000007">
    <property type="protein sequence ID" value="SEJ08731.1"/>
    <property type="molecule type" value="Genomic_DNA"/>
</dbReference>
<keyword evidence="1" id="KW-0238">DNA-binding</keyword>
<dbReference type="Gene3D" id="1.10.260.40">
    <property type="entry name" value="lambda repressor-like DNA-binding domains"/>
    <property type="match status" value="1"/>
</dbReference>
<dbReference type="GO" id="GO:0003677">
    <property type="term" value="F:DNA binding"/>
    <property type="evidence" value="ECO:0007669"/>
    <property type="project" value="UniProtKB-KW"/>
</dbReference>
<dbReference type="PROSITE" id="PS50943">
    <property type="entry name" value="HTH_CROC1"/>
    <property type="match status" value="1"/>
</dbReference>
<dbReference type="RefSeq" id="WP_068622687.1">
    <property type="nucleotide sequence ID" value="NZ_FJNB01000008.1"/>
</dbReference>
<evidence type="ECO:0000313" key="4">
    <source>
        <dbReference type="EMBL" id="SEJ08731.1"/>
    </source>
</evidence>
<reference evidence="4 6" key="2">
    <citation type="submission" date="2016-10" db="EMBL/GenBank/DDBJ databases">
        <authorList>
            <person name="Varghese N."/>
            <person name="Submissions S."/>
        </authorList>
    </citation>
    <scope>NUCLEOTIDE SEQUENCE [LARGE SCALE GENOMIC DNA]</scope>
    <source>
        <strain evidence="4 6">DSM 22150</strain>
    </source>
</reference>
<dbReference type="SMART" id="SM00530">
    <property type="entry name" value="HTH_XRE"/>
    <property type="match status" value="1"/>
</dbReference>
<evidence type="ECO:0000313" key="3">
    <source>
        <dbReference type="EMBL" id="CZQ95083.1"/>
    </source>
</evidence>
<name>A0A143YRM3_9LACT</name>
<evidence type="ECO:0000256" key="1">
    <source>
        <dbReference type="ARBA" id="ARBA00023125"/>
    </source>
</evidence>
<dbReference type="Proteomes" id="UP000076878">
    <property type="component" value="Unassembled WGS sequence"/>
</dbReference>
<dbReference type="Proteomes" id="UP000199280">
    <property type="component" value="Unassembled WGS sequence"/>
</dbReference>
<dbReference type="OrthoDB" id="6386941at2"/>
<dbReference type="STRING" id="640938.TR210_1267"/>
<evidence type="ECO:0000313" key="5">
    <source>
        <dbReference type="Proteomes" id="UP000076878"/>
    </source>
</evidence>
<protein>
    <submittedName>
        <fullName evidence="4">Transcriptional regulator</fullName>
    </submittedName>
</protein>
<reference evidence="3 5" key="1">
    <citation type="submission" date="2016-02" db="EMBL/GenBank/DDBJ databases">
        <authorList>
            <person name="Wen L."/>
            <person name="He K."/>
            <person name="Yang H."/>
        </authorList>
    </citation>
    <scope>NUCLEOTIDE SEQUENCE [LARGE SCALE GENOMIC DNA]</scope>
    <source>
        <strain evidence="3">Trichococcus_R210</strain>
    </source>
</reference>
<proteinExistence type="predicted"/>
<accession>A0A143YRM3</accession>
<dbReference type="InterPro" id="IPR001387">
    <property type="entry name" value="Cro/C1-type_HTH"/>
</dbReference>
<dbReference type="InterPro" id="IPR010982">
    <property type="entry name" value="Lambda_DNA-bd_dom_sf"/>
</dbReference>
<dbReference type="Pfam" id="PF01381">
    <property type="entry name" value="HTH_3"/>
    <property type="match status" value="1"/>
</dbReference>
<keyword evidence="6" id="KW-1185">Reference proteome</keyword>
<gene>
    <name evidence="4" type="ORF">SAMN05216375_10782</name>
    <name evidence="3" type="ORF">TR210_1267</name>
</gene>
<sequence length="74" mass="8772">MENYVKKFRTEKNLSQKELADYAGITRQTLSLIEKYEYNPSLKLCLKICYALNKTLDDVFWIEQSEGETEDEKN</sequence>
<dbReference type="CDD" id="cd00093">
    <property type="entry name" value="HTH_XRE"/>
    <property type="match status" value="1"/>
</dbReference>
<dbReference type="SUPFAM" id="SSF47413">
    <property type="entry name" value="lambda repressor-like DNA-binding domains"/>
    <property type="match status" value="1"/>
</dbReference>
<dbReference type="PANTHER" id="PTHR46558">
    <property type="entry name" value="TRACRIPTIONAL REGULATORY PROTEIN-RELATED-RELATED"/>
    <property type="match status" value="1"/>
</dbReference>
<dbReference type="EMBL" id="FJNB01000008">
    <property type="protein sequence ID" value="CZQ95083.1"/>
    <property type="molecule type" value="Genomic_DNA"/>
</dbReference>
<dbReference type="PANTHER" id="PTHR46558:SF3">
    <property type="entry name" value="TRANSCRIPTIONAL REGULATOR"/>
    <property type="match status" value="1"/>
</dbReference>
<feature type="domain" description="HTH cro/C1-type" evidence="2">
    <location>
        <begin position="5"/>
        <end position="59"/>
    </location>
</feature>
<evidence type="ECO:0000313" key="6">
    <source>
        <dbReference type="Proteomes" id="UP000199280"/>
    </source>
</evidence>